<proteinExistence type="predicted"/>
<dbReference type="RefSeq" id="WP_209704061.1">
    <property type="nucleotide sequence ID" value="NZ_JAFIDA010000001.1"/>
</dbReference>
<evidence type="ECO:0000313" key="3">
    <source>
        <dbReference type="Proteomes" id="UP000675163"/>
    </source>
</evidence>
<comment type="caution">
    <text evidence="2">The sequence shown here is derived from an EMBL/GenBank/DDBJ whole genome shotgun (WGS) entry which is preliminary data.</text>
</comment>
<protein>
    <submittedName>
        <fullName evidence="2">Uncharacterized protein</fullName>
    </submittedName>
</protein>
<evidence type="ECO:0000313" key="2">
    <source>
        <dbReference type="EMBL" id="MBP1324960.1"/>
    </source>
</evidence>
<sequence length="265" mass="29021">MSQSRGRRRQGNKIFIRVSVFTLFGALLIALCYEALMVAPVTHDIVNWLGPLVLIVNAAFILPIVWKATRPPLAKRKEFIGAPVGVGTLVSAYATGSTLNDQPQMKFTVDVETLEGRTFRTTIKEYVNIALVSDFVPGATVPVLYLPNNKIAFAPVAHEEQLAEVLYQSRMRQGKLTEQQVHVAKLGLSAKAVVMQLQPTGEIGADEAVMRIKLRVTRPDGSTFDSHREMPVPGIALPGLQPGSAVEVKYIPSDESYVAVSTRVR</sequence>
<name>A0A940SZJ5_9MICO</name>
<dbReference type="EMBL" id="JAFIDA010000001">
    <property type="protein sequence ID" value="MBP1324960.1"/>
    <property type="molecule type" value="Genomic_DNA"/>
</dbReference>
<dbReference type="Proteomes" id="UP000675163">
    <property type="component" value="Unassembled WGS sequence"/>
</dbReference>
<keyword evidence="1" id="KW-0472">Membrane</keyword>
<accession>A0A940SZJ5</accession>
<evidence type="ECO:0000256" key="1">
    <source>
        <dbReference type="SAM" id="Phobius"/>
    </source>
</evidence>
<keyword evidence="1" id="KW-0812">Transmembrane</keyword>
<feature type="transmembrane region" description="Helical" evidence="1">
    <location>
        <begin position="14"/>
        <end position="36"/>
    </location>
</feature>
<keyword evidence="3" id="KW-1185">Reference proteome</keyword>
<organism evidence="2 3">
    <name type="scientific">Leucobacter exalbidus</name>
    <dbReference type="NCBI Taxonomy" id="662960"/>
    <lineage>
        <taxon>Bacteria</taxon>
        <taxon>Bacillati</taxon>
        <taxon>Actinomycetota</taxon>
        <taxon>Actinomycetes</taxon>
        <taxon>Micrococcales</taxon>
        <taxon>Microbacteriaceae</taxon>
        <taxon>Leucobacter</taxon>
    </lineage>
</organism>
<dbReference type="AlphaFoldDB" id="A0A940SZJ5"/>
<feature type="transmembrane region" description="Helical" evidence="1">
    <location>
        <begin position="48"/>
        <end position="66"/>
    </location>
</feature>
<reference evidence="2" key="1">
    <citation type="submission" date="2021-02" db="EMBL/GenBank/DDBJ databases">
        <title>Sequencing the genomes of 1000 actinobacteria strains.</title>
        <authorList>
            <person name="Klenk H.-P."/>
        </authorList>
    </citation>
    <scope>NUCLEOTIDE SEQUENCE</scope>
    <source>
        <strain evidence="2">DSM 22850</strain>
    </source>
</reference>
<gene>
    <name evidence="2" type="ORF">JOF28_000192</name>
</gene>
<keyword evidence="1" id="KW-1133">Transmembrane helix</keyword>